<protein>
    <recommendedName>
        <fullName evidence="3">Nucleotide-diphospho-sugar transferase domain-containing protein</fullName>
    </recommendedName>
</protein>
<accession>A0A7Y0AFN7</accession>
<sequence length="292" mass="32298">MPDTLIYQAYGPPGIRHEAAYSILSAYAAGGDTLGGARVVVYTDAPAEFRALLGAVPEVAYQEVTPAQWQQWRGSIDFVHRVKIEVLRHAAAHYPGRLLYLDTDTVFEQAPAEVFGWLAAGSRLMHAAEGTLGHGSYLNRKIGRYLRRHRFASQCGGPALGPATPMYNAGVLGLHPADSPLLDQVLCLTDELHRFYPKHVMEQLAFSAVLSAAGPVREATPGIFHYWNLKEARPLLAAFFARHAGQPLPALLPHLAEVPLRQLSESKLQFESRPGWQRAVLRWLGREWRVPA</sequence>
<evidence type="ECO:0000313" key="1">
    <source>
        <dbReference type="EMBL" id="NML66456.1"/>
    </source>
</evidence>
<dbReference type="AlphaFoldDB" id="A0A7Y0AFN7"/>
<reference evidence="1 2" key="1">
    <citation type="submission" date="2020-04" db="EMBL/GenBank/DDBJ databases">
        <title>Hymenobacter polaris sp. nov., isolated from Arctic soil.</title>
        <authorList>
            <person name="Dahal R.H."/>
        </authorList>
    </citation>
    <scope>NUCLEOTIDE SEQUENCE [LARGE SCALE GENOMIC DNA]</scope>
    <source>
        <strain evidence="1 2">RP-2-7</strain>
    </source>
</reference>
<dbReference type="Proteomes" id="UP000559626">
    <property type="component" value="Unassembled WGS sequence"/>
</dbReference>
<proteinExistence type="predicted"/>
<comment type="caution">
    <text evidence="1">The sequence shown here is derived from an EMBL/GenBank/DDBJ whole genome shotgun (WGS) entry which is preliminary data.</text>
</comment>
<organism evidence="1 2">
    <name type="scientific">Hymenobacter polaris</name>
    <dbReference type="NCBI Taxonomy" id="2682546"/>
    <lineage>
        <taxon>Bacteria</taxon>
        <taxon>Pseudomonadati</taxon>
        <taxon>Bacteroidota</taxon>
        <taxon>Cytophagia</taxon>
        <taxon>Cytophagales</taxon>
        <taxon>Hymenobacteraceae</taxon>
        <taxon>Hymenobacter</taxon>
    </lineage>
</organism>
<evidence type="ECO:0000313" key="2">
    <source>
        <dbReference type="Proteomes" id="UP000559626"/>
    </source>
</evidence>
<evidence type="ECO:0008006" key="3">
    <source>
        <dbReference type="Google" id="ProtNLM"/>
    </source>
</evidence>
<dbReference type="RefSeq" id="WP_169532097.1">
    <property type="nucleotide sequence ID" value="NZ_JABBGH010000002.1"/>
</dbReference>
<name>A0A7Y0AFN7_9BACT</name>
<dbReference type="EMBL" id="JABBGH010000002">
    <property type="protein sequence ID" value="NML66456.1"/>
    <property type="molecule type" value="Genomic_DNA"/>
</dbReference>
<gene>
    <name evidence="1" type="ORF">HHL22_14690</name>
</gene>
<keyword evidence="2" id="KW-1185">Reference proteome</keyword>